<keyword evidence="2" id="KW-0472">Membrane</keyword>
<dbReference type="GeneID" id="91086783"/>
<evidence type="ECO:0000256" key="2">
    <source>
        <dbReference type="SAM" id="Phobius"/>
    </source>
</evidence>
<sequence>MSFLPPQMPGGFASDIPEGVDVPQHGLADGQALDAPSVGGMQPLQERREESSGFAPEIHQQPLSPQVQPPSPHEVYHEQTWPRPNIHDTYAPYEGAPPQPPIRHHPVERSYQKPARAYRERVEKPPQIQVMHQQQDVSSSSKMADQMQMMMMNQMMMQQMQSQQMQAAQMAAMTQQTMQNMQSGNQNINSNNHIQNNPVLKRRKPKSSINIQTPAPPTVPSVESVESLALDNWQEATIILCFAAIGLIYLICSRASGSDETKKPSLAKKHMS</sequence>
<dbReference type="EMBL" id="CP143786">
    <property type="protein sequence ID" value="WVN87392.1"/>
    <property type="molecule type" value="Genomic_DNA"/>
</dbReference>
<reference evidence="3" key="2">
    <citation type="journal article" date="2022" name="Elife">
        <title>Obligate sexual reproduction of a homothallic fungus closely related to the Cryptococcus pathogenic species complex.</title>
        <authorList>
            <person name="Passer A.R."/>
            <person name="Clancey S.A."/>
            <person name="Shea T."/>
            <person name="David-Palma M."/>
            <person name="Averette A.F."/>
            <person name="Boekhout T."/>
            <person name="Porcel B.M."/>
            <person name="Nowrousian M."/>
            <person name="Cuomo C.A."/>
            <person name="Sun S."/>
            <person name="Heitman J."/>
            <person name="Coelho M.A."/>
        </authorList>
    </citation>
    <scope>NUCLEOTIDE SEQUENCE</scope>
    <source>
        <strain evidence="3">CBS 7841</strain>
    </source>
</reference>
<reference evidence="3" key="1">
    <citation type="submission" date="2016-06" db="EMBL/GenBank/DDBJ databases">
        <authorList>
            <person name="Cuomo C."/>
            <person name="Litvintseva A."/>
            <person name="Heitman J."/>
            <person name="Chen Y."/>
            <person name="Sun S."/>
            <person name="Springer D."/>
            <person name="Dromer F."/>
            <person name="Young S."/>
            <person name="Zeng Q."/>
            <person name="Chapman S."/>
            <person name="Gujja S."/>
            <person name="Saif S."/>
            <person name="Birren B."/>
        </authorList>
    </citation>
    <scope>NUCLEOTIDE SEQUENCE</scope>
    <source>
        <strain evidence="3">CBS 7841</strain>
    </source>
</reference>
<feature type="region of interest" description="Disordered" evidence="1">
    <location>
        <begin position="1"/>
        <end position="139"/>
    </location>
</feature>
<accession>A0AAJ8M1A7</accession>
<organism evidence="3 4">
    <name type="scientific">Cryptococcus depauperatus CBS 7841</name>
    <dbReference type="NCBI Taxonomy" id="1295531"/>
    <lineage>
        <taxon>Eukaryota</taxon>
        <taxon>Fungi</taxon>
        <taxon>Dikarya</taxon>
        <taxon>Basidiomycota</taxon>
        <taxon>Agaricomycotina</taxon>
        <taxon>Tremellomycetes</taxon>
        <taxon>Tremellales</taxon>
        <taxon>Cryptococcaceae</taxon>
        <taxon>Cryptococcus</taxon>
    </lineage>
</organism>
<protein>
    <submittedName>
        <fullName evidence="3">Uncharacterized protein</fullName>
    </submittedName>
</protein>
<dbReference type="AlphaFoldDB" id="A0AAJ8M1A7"/>
<keyword evidence="2" id="KW-1133">Transmembrane helix</keyword>
<proteinExistence type="predicted"/>
<keyword evidence="4" id="KW-1185">Reference proteome</keyword>
<name>A0AAJ8M1A7_9TREE</name>
<dbReference type="RefSeq" id="XP_066068092.1">
    <property type="nucleotide sequence ID" value="XM_066211995.1"/>
</dbReference>
<gene>
    <name evidence="3" type="ORF">L203_102571</name>
</gene>
<dbReference type="Proteomes" id="UP000094043">
    <property type="component" value="Chromosome 3"/>
</dbReference>
<dbReference type="KEGG" id="cdep:91086783"/>
<feature type="compositionally biased region" description="Basic and acidic residues" evidence="1">
    <location>
        <begin position="105"/>
        <end position="124"/>
    </location>
</feature>
<reference evidence="3" key="3">
    <citation type="submission" date="2024-01" db="EMBL/GenBank/DDBJ databases">
        <authorList>
            <person name="Coelho M.A."/>
            <person name="David-Palma M."/>
            <person name="Shea T."/>
            <person name="Sun S."/>
            <person name="Cuomo C.A."/>
            <person name="Heitman J."/>
        </authorList>
    </citation>
    <scope>NUCLEOTIDE SEQUENCE</scope>
    <source>
        <strain evidence="3">CBS 7841</strain>
    </source>
</reference>
<evidence type="ECO:0000256" key="1">
    <source>
        <dbReference type="SAM" id="MobiDB-lite"/>
    </source>
</evidence>
<evidence type="ECO:0000313" key="4">
    <source>
        <dbReference type="Proteomes" id="UP000094043"/>
    </source>
</evidence>
<feature type="compositionally biased region" description="Polar residues" evidence="1">
    <location>
        <begin position="130"/>
        <end position="139"/>
    </location>
</feature>
<evidence type="ECO:0000313" key="3">
    <source>
        <dbReference type="EMBL" id="WVN87392.1"/>
    </source>
</evidence>
<keyword evidence="2" id="KW-0812">Transmembrane</keyword>
<feature type="transmembrane region" description="Helical" evidence="2">
    <location>
        <begin position="233"/>
        <end position="252"/>
    </location>
</feature>